<dbReference type="Gene3D" id="3.55.50.30">
    <property type="match status" value="1"/>
</dbReference>
<dbReference type="Pfam" id="PF16344">
    <property type="entry name" value="FecR_C"/>
    <property type="match status" value="1"/>
</dbReference>
<dbReference type="EMBL" id="JACIFO010000010">
    <property type="protein sequence ID" value="MBB4119799.1"/>
    <property type="molecule type" value="Genomic_DNA"/>
</dbReference>
<feature type="domain" description="FecR protein" evidence="2">
    <location>
        <begin position="93"/>
        <end position="175"/>
    </location>
</feature>
<protein>
    <submittedName>
        <fullName evidence="4">Ferric-dicitrate binding protein FerR (Iron transport regulator)</fullName>
    </submittedName>
</protein>
<gene>
    <name evidence="4" type="ORF">GGR32_002105</name>
</gene>
<dbReference type="AlphaFoldDB" id="A0A840EN39"/>
<dbReference type="InterPro" id="IPR032508">
    <property type="entry name" value="FecR_C"/>
</dbReference>
<name>A0A840EN39_9FLAO</name>
<dbReference type="PIRSF" id="PIRSF018266">
    <property type="entry name" value="FecR"/>
    <property type="match status" value="1"/>
</dbReference>
<dbReference type="PANTHER" id="PTHR30273">
    <property type="entry name" value="PERIPLASMIC SIGNAL SENSOR AND SIGMA FACTOR ACTIVATOR FECR-RELATED"/>
    <property type="match status" value="1"/>
</dbReference>
<proteinExistence type="predicted"/>
<feature type="domain" description="Protein FecR C-terminal" evidence="3">
    <location>
        <begin position="222"/>
        <end position="285"/>
    </location>
</feature>
<evidence type="ECO:0000313" key="4">
    <source>
        <dbReference type="EMBL" id="MBB4119799.1"/>
    </source>
</evidence>
<accession>A0A840EN39</accession>
<dbReference type="GO" id="GO:0016989">
    <property type="term" value="F:sigma factor antagonist activity"/>
    <property type="evidence" value="ECO:0007669"/>
    <property type="project" value="TreeGrafter"/>
</dbReference>
<dbReference type="Proteomes" id="UP000553034">
    <property type="component" value="Unassembled WGS sequence"/>
</dbReference>
<evidence type="ECO:0000313" key="5">
    <source>
        <dbReference type="Proteomes" id="UP000553034"/>
    </source>
</evidence>
<reference evidence="4 5" key="1">
    <citation type="submission" date="2020-08" db="EMBL/GenBank/DDBJ databases">
        <title>Genomic Encyclopedia of Type Strains, Phase IV (KMG-IV): sequencing the most valuable type-strain genomes for metagenomic binning, comparative biology and taxonomic classification.</title>
        <authorList>
            <person name="Goeker M."/>
        </authorList>
    </citation>
    <scope>NUCLEOTIDE SEQUENCE [LARGE SCALE GENOMIC DNA]</scope>
    <source>
        <strain evidence="4 5">DSM 29568</strain>
    </source>
</reference>
<dbReference type="Gene3D" id="2.60.120.1440">
    <property type="match status" value="1"/>
</dbReference>
<dbReference type="RefSeq" id="WP_183478143.1">
    <property type="nucleotide sequence ID" value="NZ_JACIFO010000010.1"/>
</dbReference>
<comment type="caution">
    <text evidence="4">The sequence shown here is derived from an EMBL/GenBank/DDBJ whole genome shotgun (WGS) entry which is preliminary data.</text>
</comment>
<feature type="transmembrane region" description="Helical" evidence="1">
    <location>
        <begin position="55"/>
        <end position="74"/>
    </location>
</feature>
<keyword evidence="1" id="KW-0472">Membrane</keyword>
<dbReference type="InterPro" id="IPR012373">
    <property type="entry name" value="Ferrdict_sens_TM"/>
</dbReference>
<evidence type="ECO:0000259" key="3">
    <source>
        <dbReference type="Pfam" id="PF16344"/>
    </source>
</evidence>
<dbReference type="Pfam" id="PF04773">
    <property type="entry name" value="FecR"/>
    <property type="match status" value="1"/>
</dbReference>
<organism evidence="4 5">
    <name type="scientific">Mesonia hippocampi</name>
    <dbReference type="NCBI Taxonomy" id="1628250"/>
    <lineage>
        <taxon>Bacteria</taxon>
        <taxon>Pseudomonadati</taxon>
        <taxon>Bacteroidota</taxon>
        <taxon>Flavobacteriia</taxon>
        <taxon>Flavobacteriales</taxon>
        <taxon>Flavobacteriaceae</taxon>
        <taxon>Mesonia</taxon>
    </lineage>
</organism>
<evidence type="ECO:0000259" key="2">
    <source>
        <dbReference type="Pfam" id="PF04773"/>
    </source>
</evidence>
<keyword evidence="5" id="KW-1185">Reference proteome</keyword>
<dbReference type="PANTHER" id="PTHR30273:SF2">
    <property type="entry name" value="PROTEIN FECR"/>
    <property type="match status" value="1"/>
</dbReference>
<keyword evidence="1" id="KW-1133">Transmembrane helix</keyword>
<evidence type="ECO:0000256" key="1">
    <source>
        <dbReference type="SAM" id="Phobius"/>
    </source>
</evidence>
<keyword evidence="1" id="KW-0812">Transmembrane</keyword>
<dbReference type="InterPro" id="IPR006860">
    <property type="entry name" value="FecR"/>
</dbReference>
<sequence length="292" mass="33526">MKKTSLKNAKSLKEQIEKKVEELWLESKNKEINTPLEKETWLRIKKSTKKHQRYLYAKIAAVFVGLIGIVGLLMQTDNSQPIQITNNGTTPKHLNLDDGSSVILNRNSSLSYHPEISRTVSITGEAYFDIKKDSLNPFKVHTSAVTVKVYGTSFNVYSFPKDQTTQVSLYSGKVQLENTAGKLTKIIPGQTYSYNHTTHQETIKDHNIQKQIDWTHSKIICHEISMNKLLKKIANYYAITFQVEDSEINKKLVSGSFRVDKDVEDFLEMIKFSHNISYKKLNEHTYLLKINP</sequence>